<name>A0A395M2B4_9BACT</name>
<keyword evidence="5" id="KW-0378">Hydrolase</keyword>
<feature type="coiled-coil region" evidence="2">
    <location>
        <begin position="910"/>
        <end position="956"/>
    </location>
</feature>
<dbReference type="GO" id="GO:0010411">
    <property type="term" value="P:xyloglucan metabolic process"/>
    <property type="evidence" value="ECO:0007669"/>
    <property type="project" value="TreeGrafter"/>
</dbReference>
<evidence type="ECO:0000256" key="3">
    <source>
        <dbReference type="SAM" id="SignalP"/>
    </source>
</evidence>
<evidence type="ECO:0000256" key="2">
    <source>
        <dbReference type="SAM" id="Coils"/>
    </source>
</evidence>
<proteinExistence type="predicted"/>
<dbReference type="InterPro" id="IPR036278">
    <property type="entry name" value="Sialidase_sf"/>
</dbReference>
<dbReference type="InterPro" id="IPR052025">
    <property type="entry name" value="Xyloglucanase_GH74"/>
</dbReference>
<evidence type="ECO:0000259" key="4">
    <source>
        <dbReference type="Pfam" id="PF15902"/>
    </source>
</evidence>
<comment type="caution">
    <text evidence="5">The sequence shown here is derived from an EMBL/GenBank/DDBJ whole genome shotgun (WGS) entry which is preliminary data.</text>
</comment>
<dbReference type="AlphaFoldDB" id="A0A395M2B4"/>
<keyword evidence="2" id="KW-0175">Coiled coil</keyword>
<dbReference type="EMBL" id="PHFL01000014">
    <property type="protein sequence ID" value="RFM24917.1"/>
    <property type="molecule type" value="Genomic_DNA"/>
</dbReference>
<sequence>MSKTAVFRAFFLGWLFVYAAAAEAQTQFDEKLYNGLKWRSIGPYRGGRSCAVTGVVGQPNVFYFGSTGGGVWKSTDAGASWTNVSDGFFGGSIGAVAVSESDPNVIYVGGGEKTLRGNLSHGYGVWKSLDAGKTWKSMGLMETRHISRIRIHPKNPDLVYVAAIGHAFGPNPERGVFRSKDGGKTWEKVLFVSNDVGAVDLVLDPSNPRIIYASTWRVRRTPYSFESGGEGSGLWKSTDGGDTWQNISQNEGLPKGTLGIIGVTVSPVNPERVWAIIEAEDGGVFRSDDGGKKWIKLNSDRSLRQRAWYYTRIYADTKNPDMVYVLNVEFHRSKDGGRTFTTIPTPHGDHHDLWIDPNDPNRMIIGDDGGAQVTLDGGESWSTYHNQPTAQFYRVTTDNSFPYRIYVAQQDNTTLRIRHRSEGYAITEADWEETAGGESGHIAVDPRDNDIVYGGSYGGLLERFNHRTKERRLINVYPDNPMGHGAEGMKYRFQWNFPIFFSPHDPRTLYAAANVLFKTTNEGQSWEAISPDLTRNDKSKLGPSGGPITKDNTGVEYYCTIFAAAESPIEKGVIWCGSDDGLIHVTRDGGKTWTNVTPKDLPEWTMINSIEINPHEKGSVYVAATRYKLDDFSPYIYKTTDYGKTWKRIVKGINKEHFTRVVRCDPVRKGLLFAGTESGVYISFDDGENWKPFQLNLPIVPITDMTIKDSDLIVSTQGRSIWLIDDISPLRELTPEIAKKDLHLYTPRPTVRMEGSRPEKQPKGMGENLQAGVLFTFYLKDEPDSTKPVKLEIFEANGRLIRSFSSVAKEKSDKLEAKAGSNRFTWNMRYPDAERFEGLVLWGGGTQGPKAVPGKYEARLSFAGKTEKVTFEIIKDPRVSATQKDLEEQFEFLIGIRDKLSETHVAIKQIRDIREQINALTKRLPKDEAKEIHAAAAELTKKLTKIEETLYQTKNRSSQDPLNFPIRLNNKLSSLASVAGWGDNKPTDQMIVVRNELVRQIDEELASLKILLEKDVPAFNELMRQKAIPSVIIKQKLESAVGSN</sequence>
<organism evidence="5 6">
    <name type="scientific">Candidatus Thermochlorobacter aerophilus</name>
    <dbReference type="NCBI Taxonomy" id="1868324"/>
    <lineage>
        <taxon>Bacteria</taxon>
        <taxon>Pseudomonadati</taxon>
        <taxon>Chlorobiota</taxon>
        <taxon>Chlorobiia</taxon>
        <taxon>Chlorobiales</taxon>
        <taxon>Candidatus Thermochlorobacteriaceae</taxon>
        <taxon>Candidatus Thermochlorobacter</taxon>
    </lineage>
</organism>
<dbReference type="Pfam" id="PF15902">
    <property type="entry name" value="Sortilin-Vps10"/>
    <property type="match status" value="2"/>
</dbReference>
<feature type="domain" description="Sortilin N-terminal" evidence="4">
    <location>
        <begin position="284"/>
        <end position="414"/>
    </location>
</feature>
<feature type="signal peptide" evidence="3">
    <location>
        <begin position="1"/>
        <end position="19"/>
    </location>
</feature>
<dbReference type="InterPro" id="IPR015943">
    <property type="entry name" value="WD40/YVTN_repeat-like_dom_sf"/>
</dbReference>
<gene>
    <name evidence="5" type="ORF">D0433_03170</name>
</gene>
<dbReference type="Gene3D" id="2.130.10.10">
    <property type="entry name" value="YVTN repeat-like/Quinoprotein amine dehydrogenase"/>
    <property type="match status" value="4"/>
</dbReference>
<evidence type="ECO:0000256" key="1">
    <source>
        <dbReference type="ARBA" id="ARBA00022737"/>
    </source>
</evidence>
<feature type="domain" description="Sortilin N-terminal" evidence="4">
    <location>
        <begin position="125"/>
        <end position="250"/>
    </location>
</feature>
<reference evidence="5 6" key="1">
    <citation type="journal article" date="2011" name="ISME J.">
        <title>Community ecology of hot spring cyanobacterial mats: predominant populations and their functional potential.</title>
        <authorList>
            <person name="Klatt C.G."/>
            <person name="Wood J.M."/>
            <person name="Rusch D.B."/>
            <person name="Bateson M.M."/>
            <person name="Hamamura N."/>
            <person name="Heidelberg J.F."/>
            <person name="Grossman A.R."/>
            <person name="Bhaya D."/>
            <person name="Cohan F.M."/>
            <person name="Kuhl M."/>
            <person name="Bryant D.A."/>
            <person name="Ward D.M."/>
        </authorList>
    </citation>
    <scope>NUCLEOTIDE SEQUENCE [LARGE SCALE GENOMIC DNA]</scope>
    <source>
        <strain evidence="5">OS</strain>
    </source>
</reference>
<dbReference type="Proteomes" id="UP000266389">
    <property type="component" value="Unassembled WGS sequence"/>
</dbReference>
<evidence type="ECO:0000313" key="5">
    <source>
        <dbReference type="EMBL" id="RFM24917.1"/>
    </source>
</evidence>
<keyword evidence="3" id="KW-0732">Signal</keyword>
<feature type="chain" id="PRO_5017254517" evidence="3">
    <location>
        <begin position="20"/>
        <end position="1044"/>
    </location>
</feature>
<protein>
    <submittedName>
        <fullName evidence="5">Glycosyl hydrolase</fullName>
    </submittedName>
</protein>
<evidence type="ECO:0000313" key="6">
    <source>
        <dbReference type="Proteomes" id="UP000266389"/>
    </source>
</evidence>
<dbReference type="GO" id="GO:0016787">
    <property type="term" value="F:hydrolase activity"/>
    <property type="evidence" value="ECO:0007669"/>
    <property type="project" value="UniProtKB-KW"/>
</dbReference>
<dbReference type="InterPro" id="IPR031778">
    <property type="entry name" value="Sortilin_N"/>
</dbReference>
<accession>A0A395M2B4</accession>
<dbReference type="PANTHER" id="PTHR43739">
    <property type="entry name" value="XYLOGLUCANASE (EUROFUNG)"/>
    <property type="match status" value="1"/>
</dbReference>
<dbReference type="PANTHER" id="PTHR43739:SF5">
    <property type="entry name" value="EXO-ALPHA-SIALIDASE"/>
    <property type="match status" value="1"/>
</dbReference>
<dbReference type="CDD" id="cd15482">
    <property type="entry name" value="Sialidase_non-viral"/>
    <property type="match status" value="3"/>
</dbReference>
<keyword evidence="1" id="KW-0677">Repeat</keyword>
<dbReference type="SUPFAM" id="SSF50939">
    <property type="entry name" value="Sialidases"/>
    <property type="match status" value="2"/>
</dbReference>